<organism evidence="3 4">
    <name type="scientific">Streptomyces hyaluromycini</name>
    <dbReference type="NCBI Taxonomy" id="1377993"/>
    <lineage>
        <taxon>Bacteria</taxon>
        <taxon>Bacillati</taxon>
        <taxon>Actinomycetota</taxon>
        <taxon>Actinomycetes</taxon>
        <taxon>Kitasatosporales</taxon>
        <taxon>Streptomycetaceae</taxon>
        <taxon>Streptomyces</taxon>
    </lineage>
</organism>
<protein>
    <submittedName>
        <fullName evidence="3">Uncharacterized protein</fullName>
    </submittedName>
</protein>
<gene>
    <name evidence="3" type="ORF">ABT404_33085</name>
</gene>
<comment type="caution">
    <text evidence="3">The sequence shown here is derived from an EMBL/GenBank/DDBJ whole genome shotgun (WGS) entry which is preliminary data.</text>
</comment>
<dbReference type="Proteomes" id="UP001474181">
    <property type="component" value="Unassembled WGS sequence"/>
</dbReference>
<reference evidence="3 4" key="1">
    <citation type="submission" date="2024-06" db="EMBL/GenBank/DDBJ databases">
        <title>The Natural Products Discovery Center: Release of the First 8490 Sequenced Strains for Exploring Actinobacteria Biosynthetic Diversity.</title>
        <authorList>
            <person name="Kalkreuter E."/>
            <person name="Kautsar S.A."/>
            <person name="Yang D."/>
            <person name="Bader C.D."/>
            <person name="Teijaro C.N."/>
            <person name="Fluegel L."/>
            <person name="Davis C.M."/>
            <person name="Simpson J.R."/>
            <person name="Lauterbach L."/>
            <person name="Steele A.D."/>
            <person name="Gui C."/>
            <person name="Meng S."/>
            <person name="Li G."/>
            <person name="Viehrig K."/>
            <person name="Ye F."/>
            <person name="Su P."/>
            <person name="Kiefer A.F."/>
            <person name="Nichols A."/>
            <person name="Cepeda A.J."/>
            <person name="Yan W."/>
            <person name="Fan B."/>
            <person name="Jiang Y."/>
            <person name="Adhikari A."/>
            <person name="Zheng C.-J."/>
            <person name="Schuster L."/>
            <person name="Cowan T.M."/>
            <person name="Smanski M.J."/>
            <person name="Chevrette M.G."/>
            <person name="De Carvalho L.P.S."/>
            <person name="Shen B."/>
        </authorList>
    </citation>
    <scope>NUCLEOTIDE SEQUENCE [LARGE SCALE GENOMIC DNA]</scope>
    <source>
        <strain evidence="3 4">NPDC000234</strain>
    </source>
</reference>
<evidence type="ECO:0000313" key="3">
    <source>
        <dbReference type="EMBL" id="MER7184247.1"/>
    </source>
</evidence>
<evidence type="ECO:0000256" key="2">
    <source>
        <dbReference type="SAM" id="SignalP"/>
    </source>
</evidence>
<evidence type="ECO:0000256" key="1">
    <source>
        <dbReference type="SAM" id="MobiDB-lite"/>
    </source>
</evidence>
<accession>A0ABV1X5F0</accession>
<dbReference type="EMBL" id="JBEPEK010000314">
    <property type="protein sequence ID" value="MER7184247.1"/>
    <property type="molecule type" value="Genomic_DNA"/>
</dbReference>
<evidence type="ECO:0000313" key="4">
    <source>
        <dbReference type="Proteomes" id="UP001474181"/>
    </source>
</evidence>
<name>A0ABV1X5F0_9ACTN</name>
<proteinExistence type="predicted"/>
<feature type="region of interest" description="Disordered" evidence="1">
    <location>
        <begin position="35"/>
        <end position="54"/>
    </location>
</feature>
<feature type="chain" id="PRO_5046285507" evidence="2">
    <location>
        <begin position="25"/>
        <end position="478"/>
    </location>
</feature>
<keyword evidence="2" id="KW-0732">Signal</keyword>
<sequence>MNRLRNGAALLLAGALVTALPAVAAADGTPVDPALPTPTVPAGTSCGSADSPVWSTVSTPPPAGFSVQIGIPRPTVNGVSYQGVVHAWDADGTQSADGSADRLPVTSQSVYVPLPLTDGHTYGWHASTYDGTSYSAPTDPCYFRLDGSAPVVPAVTNPDFPPEGSPKKAAGQPTTFSISAAESLPAGCAAADGPDCAASGLDHFVYGLDQQPGIGAAALPADAAGTANLTVALPWGVHTLYVDAVDAAGNRSSAAAYQLTVPSQLPPAATDLTLATNASSYDYGATAKLTAHLGQTDGSRTVALYAQPYDGKKTLVTTGQADADGDLTATYKVTRRTTFTAEFAGDDRQAPATAARTVTARARVTESLTGSYTTTHYGSTLYRVYHHTAKAKQTATVAPAKPGQCARFQIQRYASGTWHTETTSACRALTSQSTAAMSVTLTRSAGQRFRIRAEYVPSSKDTGNLGTWGAWQYYAVRR</sequence>
<feature type="signal peptide" evidence="2">
    <location>
        <begin position="1"/>
        <end position="24"/>
    </location>
</feature>
<keyword evidence="4" id="KW-1185">Reference proteome</keyword>
<dbReference type="RefSeq" id="WP_350786216.1">
    <property type="nucleotide sequence ID" value="NZ_JBEPEK010000314.1"/>
</dbReference>